<reference evidence="2" key="1">
    <citation type="submission" date="2020-10" db="EMBL/GenBank/DDBJ databases">
        <authorList>
            <person name="Castelo-Branco R."/>
            <person name="Eusebio N."/>
            <person name="Adriana R."/>
            <person name="Vieira A."/>
            <person name="Brugerolle De Fraissinette N."/>
            <person name="Rezende De Castro R."/>
            <person name="Schneider M.P."/>
            <person name="Vasconcelos V."/>
            <person name="Leao P.N."/>
        </authorList>
    </citation>
    <scope>NUCLEOTIDE SEQUENCE</scope>
    <source>
        <strain evidence="2">LEGE 07157</strain>
    </source>
</reference>
<proteinExistence type="predicted"/>
<dbReference type="EMBL" id="JADEWZ010000018">
    <property type="protein sequence ID" value="MBE9116848.1"/>
    <property type="molecule type" value="Genomic_DNA"/>
</dbReference>
<dbReference type="AlphaFoldDB" id="A0A8J7IUX3"/>
<dbReference type="PANTHER" id="PTHR34203">
    <property type="entry name" value="METHYLTRANSFERASE, FKBM FAMILY PROTEIN"/>
    <property type="match status" value="1"/>
</dbReference>
<comment type="caution">
    <text evidence="2">The sequence shown here is derived from an EMBL/GenBank/DDBJ whole genome shotgun (WGS) entry which is preliminary data.</text>
</comment>
<dbReference type="Pfam" id="PF05050">
    <property type="entry name" value="Methyltransf_21"/>
    <property type="match status" value="1"/>
</dbReference>
<protein>
    <submittedName>
        <fullName evidence="2">FkbM family methyltransferase</fullName>
    </submittedName>
</protein>
<sequence>MKLLKGFLKTRLAKALAIPSIQSAINQLDERLQTSPIGMQYWYEENFWEPTVQLALRDLCKPSSVAFDVGANFGGLSTLISRLVGPKGVVCSFEASPRIVDKCQRNLILNGCNNTQLYHAAIYHTSHQTVSIYAGSHLNDSIYPQQNTGDTEAFEVQTLALDDFIDFTGLVPDVLKMDIEGAEFDALKGMSQTLNRAKPHLILEQQPDDSRCLDFLRQQGYRAIDLNSYREITTAQDYPEGTGIRNTLFIHQDRLLETPYQPPFQSVEIASLNPVDFQCLDGGSVAQKSPLKLNPGRYAIDVDFVAKGADNEMMCGVKTGKKVIFRYHAYTQLLASSYRDWAIHLSQPSEIQLYFDFLNETSDETFMVRGAKVYQIQGFERLEPWLYC</sequence>
<evidence type="ECO:0000259" key="1">
    <source>
        <dbReference type="Pfam" id="PF05050"/>
    </source>
</evidence>
<feature type="domain" description="Methyltransferase FkbM" evidence="1">
    <location>
        <begin position="68"/>
        <end position="222"/>
    </location>
</feature>
<organism evidence="2 3">
    <name type="scientific">Lusitaniella coriacea LEGE 07157</name>
    <dbReference type="NCBI Taxonomy" id="945747"/>
    <lineage>
        <taxon>Bacteria</taxon>
        <taxon>Bacillati</taxon>
        <taxon>Cyanobacteriota</taxon>
        <taxon>Cyanophyceae</taxon>
        <taxon>Spirulinales</taxon>
        <taxon>Lusitaniellaceae</taxon>
        <taxon>Lusitaniella</taxon>
    </lineage>
</organism>
<name>A0A8J7IUX3_9CYAN</name>
<evidence type="ECO:0000313" key="3">
    <source>
        <dbReference type="Proteomes" id="UP000654482"/>
    </source>
</evidence>
<dbReference type="RefSeq" id="WP_194029941.1">
    <property type="nucleotide sequence ID" value="NZ_JADEWZ010000018.1"/>
</dbReference>
<dbReference type="InterPro" id="IPR029063">
    <property type="entry name" value="SAM-dependent_MTases_sf"/>
</dbReference>
<keyword evidence="2" id="KW-0808">Transferase</keyword>
<dbReference type="InterPro" id="IPR006342">
    <property type="entry name" value="FkbM_mtfrase"/>
</dbReference>
<dbReference type="GO" id="GO:0008168">
    <property type="term" value="F:methyltransferase activity"/>
    <property type="evidence" value="ECO:0007669"/>
    <property type="project" value="UniProtKB-KW"/>
</dbReference>
<keyword evidence="2" id="KW-0489">Methyltransferase</keyword>
<keyword evidence="3" id="KW-1185">Reference proteome</keyword>
<dbReference type="NCBIfam" id="TIGR01444">
    <property type="entry name" value="fkbM_fam"/>
    <property type="match status" value="1"/>
</dbReference>
<dbReference type="GO" id="GO:0032259">
    <property type="term" value="P:methylation"/>
    <property type="evidence" value="ECO:0007669"/>
    <property type="project" value="UniProtKB-KW"/>
</dbReference>
<gene>
    <name evidence="2" type="ORF">IQ249_13155</name>
</gene>
<dbReference type="Gene3D" id="3.40.50.150">
    <property type="entry name" value="Vaccinia Virus protein VP39"/>
    <property type="match status" value="1"/>
</dbReference>
<dbReference type="Proteomes" id="UP000654482">
    <property type="component" value="Unassembled WGS sequence"/>
</dbReference>
<accession>A0A8J7IUX3</accession>
<dbReference type="InterPro" id="IPR052514">
    <property type="entry name" value="SAM-dependent_MTase"/>
</dbReference>
<dbReference type="SUPFAM" id="SSF53335">
    <property type="entry name" value="S-adenosyl-L-methionine-dependent methyltransferases"/>
    <property type="match status" value="1"/>
</dbReference>
<dbReference type="PANTHER" id="PTHR34203:SF15">
    <property type="entry name" value="SLL1173 PROTEIN"/>
    <property type="match status" value="1"/>
</dbReference>
<evidence type="ECO:0000313" key="2">
    <source>
        <dbReference type="EMBL" id="MBE9116848.1"/>
    </source>
</evidence>